<keyword evidence="7" id="KW-1185">Reference proteome</keyword>
<evidence type="ECO:0000256" key="1">
    <source>
        <dbReference type="PROSITE-ProRule" id="PRU00169"/>
    </source>
</evidence>
<dbReference type="PROSITE" id="PS50887">
    <property type="entry name" value="GGDEF"/>
    <property type="match status" value="1"/>
</dbReference>
<evidence type="ECO:0000313" key="5">
    <source>
        <dbReference type="EMBL" id="SDW73998.1"/>
    </source>
</evidence>
<dbReference type="SMART" id="SM00052">
    <property type="entry name" value="EAL"/>
    <property type="match status" value="1"/>
</dbReference>
<dbReference type="Gene3D" id="3.40.50.2300">
    <property type="match status" value="1"/>
</dbReference>
<gene>
    <name evidence="5" type="ORF">SAMN04487960_10415</name>
    <name evidence="6" type="ORF">SAMN04487960_110114</name>
</gene>
<protein>
    <submittedName>
        <fullName evidence="5">Diguanylate cyclase (GGDEF) domain-containing protein</fullName>
    </submittedName>
</protein>
<dbReference type="SMART" id="SM00448">
    <property type="entry name" value="REC"/>
    <property type="match status" value="1"/>
</dbReference>
<dbReference type="InterPro" id="IPR001633">
    <property type="entry name" value="EAL_dom"/>
</dbReference>
<dbReference type="InterPro" id="IPR001789">
    <property type="entry name" value="Sig_transdc_resp-reg_receiver"/>
</dbReference>
<dbReference type="InterPro" id="IPR011006">
    <property type="entry name" value="CheY-like_superfamily"/>
</dbReference>
<evidence type="ECO:0000313" key="7">
    <source>
        <dbReference type="Proteomes" id="UP000199675"/>
    </source>
</evidence>
<dbReference type="Gene3D" id="3.20.20.450">
    <property type="entry name" value="EAL domain"/>
    <property type="match status" value="1"/>
</dbReference>
<dbReference type="SUPFAM" id="SSF52172">
    <property type="entry name" value="CheY-like"/>
    <property type="match status" value="1"/>
</dbReference>
<dbReference type="InterPro" id="IPR029787">
    <property type="entry name" value="Nucleotide_cyclase"/>
</dbReference>
<feature type="domain" description="GGDEF" evidence="4">
    <location>
        <begin position="352"/>
        <end position="479"/>
    </location>
</feature>
<keyword evidence="1" id="KW-0597">Phosphoprotein</keyword>
<name>A0A1H2W060_9GAMM</name>
<dbReference type="PANTHER" id="PTHR33121:SF70">
    <property type="entry name" value="SIGNALING PROTEIN YKOW"/>
    <property type="match status" value="1"/>
</dbReference>
<dbReference type="SUPFAM" id="SSF141868">
    <property type="entry name" value="EAL domain-like"/>
    <property type="match status" value="1"/>
</dbReference>
<dbReference type="Pfam" id="PF00072">
    <property type="entry name" value="Response_reg"/>
    <property type="match status" value="1"/>
</dbReference>
<dbReference type="InterPro" id="IPR050706">
    <property type="entry name" value="Cyclic-di-GMP_PDE-like"/>
</dbReference>
<dbReference type="Proteomes" id="UP000199675">
    <property type="component" value="Unassembled WGS sequence"/>
</dbReference>
<sequence length="742" mass="82614">MTDDIVEFVAEDDADSKVAEMPAAHLWQILVVDDDPEVHESTRFALSDIELLGARVSLQSAFSAEDARQYLSAHDEPAVILLDVVMETSDAGLRLAKWIREDLKLLKTRIILRTGQAGYAPELKVISEYDINDYRVKNELTQVRLITSLTAALRSYQQILRLETSHRGLQHIIEATRSLLSSDGFRQFSFGILTQIGGVLNLNESEGIVVVSIPRDRVAAEPFELNDQSIVAATGRFEGLIARSVQEISSLLQRQLIDRVIKSNQHYFGAEGTALICRGQHFSLVVYVECRQAVTAEEKDLLQLFCQNIGLMADNMTLIDRLNQQAFFDPTTLLPNRNSFEQWLDGQRRQLFDHRLLLINIDYFNSVLETLGQAKCAKLIRQYASKLQGSLRDISKFFAHLGDDTFAAVIPGAVDKTVVESVLNQEVAFTGFNVHIMATAITVDLDEMGLNGAQLLGAAHLFMKDAKRHNRRGLKHYPMAALENGRRNIQLLRDLVIAIRDDQLTMHYQPKWDLAGECYCGMEALVRWPHPDGHWVSPAEFVPLAETAGLGNDLFQWVLERVLREYADLIAHVPQAGPVAINISGAQLHDLSIVDRFTACAERYGVPVSSLIFEITESAAIVGGIEGAIELLGRLKASGVSISLDDFGTGYSSLSYLARLPVDQLKLDRSFIQKIKEPAGVAIVRSILDLSASLGLDVVAEGIEEEAEARLLRELRINSFQGYLFARPMPMAEVRELLQGRA</sequence>
<dbReference type="SMART" id="SM00267">
    <property type="entry name" value="GGDEF"/>
    <property type="match status" value="1"/>
</dbReference>
<dbReference type="InterPro" id="IPR035919">
    <property type="entry name" value="EAL_sf"/>
</dbReference>
<organism evidence="5 7">
    <name type="scientific">Marinobacter mobilis</name>
    <dbReference type="NCBI Taxonomy" id="488533"/>
    <lineage>
        <taxon>Bacteria</taxon>
        <taxon>Pseudomonadati</taxon>
        <taxon>Pseudomonadota</taxon>
        <taxon>Gammaproteobacteria</taxon>
        <taxon>Pseudomonadales</taxon>
        <taxon>Marinobacteraceae</taxon>
        <taxon>Marinobacter</taxon>
    </lineage>
</organism>
<dbReference type="GO" id="GO:0071111">
    <property type="term" value="F:cyclic-guanylate-specific phosphodiesterase activity"/>
    <property type="evidence" value="ECO:0007669"/>
    <property type="project" value="InterPro"/>
</dbReference>
<dbReference type="PROSITE" id="PS50110">
    <property type="entry name" value="RESPONSE_REGULATORY"/>
    <property type="match status" value="1"/>
</dbReference>
<dbReference type="Gene3D" id="3.30.70.270">
    <property type="match status" value="1"/>
</dbReference>
<dbReference type="AlphaFoldDB" id="A0A1H2W060"/>
<dbReference type="PANTHER" id="PTHR33121">
    <property type="entry name" value="CYCLIC DI-GMP PHOSPHODIESTERASE PDEF"/>
    <property type="match status" value="1"/>
</dbReference>
<dbReference type="STRING" id="488533.SAMN04487960_10415"/>
<reference evidence="5 7" key="1">
    <citation type="submission" date="2016-10" db="EMBL/GenBank/DDBJ databases">
        <authorList>
            <person name="de Groot N.N."/>
        </authorList>
    </citation>
    <scope>NUCLEOTIDE SEQUENCE [LARGE SCALE GENOMIC DNA]</scope>
    <source>
        <strain evidence="5 7">CGMCC 1.7059</strain>
    </source>
</reference>
<feature type="domain" description="EAL" evidence="3">
    <location>
        <begin position="488"/>
        <end position="742"/>
    </location>
</feature>
<proteinExistence type="predicted"/>
<dbReference type="InterPro" id="IPR000160">
    <property type="entry name" value="GGDEF_dom"/>
</dbReference>
<feature type="domain" description="Response regulatory" evidence="2">
    <location>
        <begin position="28"/>
        <end position="152"/>
    </location>
</feature>
<dbReference type="CDD" id="cd01948">
    <property type="entry name" value="EAL"/>
    <property type="match status" value="1"/>
</dbReference>
<dbReference type="Pfam" id="PF00990">
    <property type="entry name" value="GGDEF"/>
    <property type="match status" value="1"/>
</dbReference>
<dbReference type="OrthoDB" id="9813903at2"/>
<evidence type="ECO:0000259" key="4">
    <source>
        <dbReference type="PROSITE" id="PS50887"/>
    </source>
</evidence>
<dbReference type="InterPro" id="IPR021800">
    <property type="entry name" value="DUF3369"/>
</dbReference>
<dbReference type="PROSITE" id="PS50883">
    <property type="entry name" value="EAL"/>
    <property type="match status" value="1"/>
</dbReference>
<accession>A0A1H2W060</accession>
<evidence type="ECO:0000313" key="6">
    <source>
        <dbReference type="EMBL" id="SDX51609.1"/>
    </source>
</evidence>
<evidence type="ECO:0000259" key="3">
    <source>
        <dbReference type="PROSITE" id="PS50883"/>
    </source>
</evidence>
<dbReference type="InterPro" id="IPR043128">
    <property type="entry name" value="Rev_trsase/Diguanyl_cyclase"/>
</dbReference>
<dbReference type="Pfam" id="PF00563">
    <property type="entry name" value="EAL"/>
    <property type="match status" value="1"/>
</dbReference>
<evidence type="ECO:0000259" key="2">
    <source>
        <dbReference type="PROSITE" id="PS50110"/>
    </source>
</evidence>
<dbReference type="Pfam" id="PF11849">
    <property type="entry name" value="DUF3369"/>
    <property type="match status" value="1"/>
</dbReference>
<dbReference type="EMBL" id="FNNE01000004">
    <property type="protein sequence ID" value="SDW73998.1"/>
    <property type="molecule type" value="Genomic_DNA"/>
</dbReference>
<dbReference type="SUPFAM" id="SSF55073">
    <property type="entry name" value="Nucleotide cyclase"/>
    <property type="match status" value="1"/>
</dbReference>
<feature type="modified residue" description="4-aspartylphosphate" evidence="1">
    <location>
        <position position="83"/>
    </location>
</feature>
<dbReference type="RefSeq" id="WP_091812276.1">
    <property type="nucleotide sequence ID" value="NZ_FNNE01000004.1"/>
</dbReference>
<dbReference type="GO" id="GO:0000160">
    <property type="term" value="P:phosphorelay signal transduction system"/>
    <property type="evidence" value="ECO:0007669"/>
    <property type="project" value="InterPro"/>
</dbReference>
<dbReference type="EMBL" id="FNNE01000010">
    <property type="protein sequence ID" value="SDX51609.1"/>
    <property type="molecule type" value="Genomic_DNA"/>
</dbReference>